<evidence type="ECO:0008006" key="3">
    <source>
        <dbReference type="Google" id="ProtNLM"/>
    </source>
</evidence>
<dbReference type="RefSeq" id="WP_025747947.1">
    <property type="nucleotide sequence ID" value="NZ_FOXR01000010.1"/>
</dbReference>
<accession>A0A1I5V7Y7</accession>
<sequence length="97" mass="11276">MGAQYVKEFNADLGELSLLAGGKHWKRFHASKIIKFQRTTGIKKILFFSKPVERIEVHVQGEDAPYIIEKGIIKDDFQWIVDVLKRFAEKNKVPFNE</sequence>
<evidence type="ECO:0000313" key="2">
    <source>
        <dbReference type="Proteomes" id="UP000198577"/>
    </source>
</evidence>
<protein>
    <recommendedName>
        <fullName evidence="3">PH domain-containing protein</fullName>
    </recommendedName>
</protein>
<proteinExistence type="predicted"/>
<dbReference type="EMBL" id="FOXR01000010">
    <property type="protein sequence ID" value="SFQ03608.1"/>
    <property type="molecule type" value="Genomic_DNA"/>
</dbReference>
<gene>
    <name evidence="1" type="ORF">SAMN05444406_11033</name>
</gene>
<name>A0A1I5V7Y7_9FIRM</name>
<evidence type="ECO:0000313" key="1">
    <source>
        <dbReference type="EMBL" id="SFQ03608.1"/>
    </source>
</evidence>
<dbReference type="OrthoDB" id="9946120at2"/>
<organism evidence="1 2">
    <name type="scientific">Caldicoprobacter faecalis</name>
    <dbReference type="NCBI Taxonomy" id="937334"/>
    <lineage>
        <taxon>Bacteria</taxon>
        <taxon>Bacillati</taxon>
        <taxon>Bacillota</taxon>
        <taxon>Clostridia</taxon>
        <taxon>Caldicoprobacterales</taxon>
        <taxon>Caldicoprobacteraceae</taxon>
        <taxon>Caldicoprobacter</taxon>
    </lineage>
</organism>
<dbReference type="AlphaFoldDB" id="A0A1I5V7Y7"/>
<keyword evidence="2" id="KW-1185">Reference proteome</keyword>
<reference evidence="1 2" key="1">
    <citation type="submission" date="2016-10" db="EMBL/GenBank/DDBJ databases">
        <authorList>
            <person name="de Groot N.N."/>
        </authorList>
    </citation>
    <scope>NUCLEOTIDE SEQUENCE [LARGE SCALE GENOMIC DNA]</scope>
    <source>
        <strain evidence="1 2">DSM 20678</strain>
    </source>
</reference>
<dbReference type="Proteomes" id="UP000198577">
    <property type="component" value="Unassembled WGS sequence"/>
</dbReference>